<evidence type="ECO:0000313" key="8">
    <source>
        <dbReference type="EMBL" id="KYZ77227.1"/>
    </source>
</evidence>
<reference evidence="8 9" key="1">
    <citation type="submission" date="2016-02" db="EMBL/GenBank/DDBJ databases">
        <title>Anaerosporomusa subterraneum gen. nov., sp. nov., a spore-forming obligate anaerobe isolated from saprolite.</title>
        <authorList>
            <person name="Choi J.K."/>
            <person name="Shah M."/>
            <person name="Yee N."/>
        </authorList>
    </citation>
    <scope>NUCLEOTIDE SEQUENCE [LARGE SCALE GENOMIC DNA]</scope>
    <source>
        <strain evidence="8 9">RU4</strain>
    </source>
</reference>
<dbReference type="InterPro" id="IPR015414">
    <property type="entry name" value="TMEM64"/>
</dbReference>
<evidence type="ECO:0000256" key="6">
    <source>
        <dbReference type="RuleBase" id="RU366058"/>
    </source>
</evidence>
<evidence type="ECO:0000256" key="4">
    <source>
        <dbReference type="ARBA" id="ARBA00022989"/>
    </source>
</evidence>
<keyword evidence="3 6" id="KW-0812">Transmembrane</keyword>
<accession>A0A154BTJ7</accession>
<dbReference type="PANTHER" id="PTHR12677:SF59">
    <property type="entry name" value="GOLGI APPARATUS MEMBRANE PROTEIN TVP38-RELATED"/>
    <property type="match status" value="1"/>
</dbReference>
<organism evidence="8 9">
    <name type="scientific">Anaerosporomusa subterranea</name>
    <dbReference type="NCBI Taxonomy" id="1794912"/>
    <lineage>
        <taxon>Bacteria</taxon>
        <taxon>Bacillati</taxon>
        <taxon>Bacillota</taxon>
        <taxon>Negativicutes</taxon>
        <taxon>Acetonemataceae</taxon>
        <taxon>Anaerosporomusa</taxon>
    </lineage>
</organism>
<keyword evidence="5 6" id="KW-0472">Membrane</keyword>
<dbReference type="Pfam" id="PF09335">
    <property type="entry name" value="VTT_dom"/>
    <property type="match status" value="1"/>
</dbReference>
<dbReference type="RefSeq" id="WP_066239178.1">
    <property type="nucleotide sequence ID" value="NZ_LSGP01000013.1"/>
</dbReference>
<feature type="transmembrane region" description="Helical" evidence="6">
    <location>
        <begin position="160"/>
        <end position="186"/>
    </location>
</feature>
<feature type="transmembrane region" description="Helical" evidence="6">
    <location>
        <begin position="72"/>
        <end position="89"/>
    </location>
</feature>
<feature type="domain" description="VTT" evidence="7">
    <location>
        <begin position="75"/>
        <end position="192"/>
    </location>
</feature>
<keyword evidence="2 6" id="KW-1003">Cell membrane</keyword>
<evidence type="ECO:0000313" key="9">
    <source>
        <dbReference type="Proteomes" id="UP000076268"/>
    </source>
</evidence>
<dbReference type="GO" id="GO:0005886">
    <property type="term" value="C:plasma membrane"/>
    <property type="evidence" value="ECO:0007669"/>
    <property type="project" value="UniProtKB-SubCell"/>
</dbReference>
<dbReference type="AlphaFoldDB" id="A0A154BTJ7"/>
<comment type="caution">
    <text evidence="8">The sequence shown here is derived from an EMBL/GenBank/DDBJ whole genome shotgun (WGS) entry which is preliminary data.</text>
</comment>
<evidence type="ECO:0000256" key="2">
    <source>
        <dbReference type="ARBA" id="ARBA00022475"/>
    </source>
</evidence>
<proteinExistence type="inferred from homology"/>
<evidence type="ECO:0000256" key="1">
    <source>
        <dbReference type="ARBA" id="ARBA00004651"/>
    </source>
</evidence>
<feature type="transmembrane region" description="Helical" evidence="6">
    <location>
        <begin position="95"/>
        <end position="115"/>
    </location>
</feature>
<keyword evidence="4 6" id="KW-1133">Transmembrane helix</keyword>
<dbReference type="EMBL" id="LSGP01000013">
    <property type="protein sequence ID" value="KYZ77227.1"/>
    <property type="molecule type" value="Genomic_DNA"/>
</dbReference>
<dbReference type="InterPro" id="IPR032816">
    <property type="entry name" value="VTT_dom"/>
</dbReference>
<gene>
    <name evidence="8" type="ORF">AXX12_03585</name>
</gene>
<evidence type="ECO:0000256" key="3">
    <source>
        <dbReference type="ARBA" id="ARBA00022692"/>
    </source>
</evidence>
<sequence length="232" mass="25870">MTFGKVTYLWRLALLGLAALTYQNLPCVNEFVNRGITYLKYRDFEGLRIFILSYGVWAPITSISLMALQSMVPLVPGLAITITIAWIFGWQWGALYSWLGALLGATLDFCLARWYGRPLVEKIIRPQQLDSFDAFFLKHGIIAVLITRLTPIVPFKVVSYGAGLTTIALCQFVLATGIGQTPAIILYSILGQNLVKNLFATVMITILLVVAGLTAYRYRDTLENLFCNKDSS</sequence>
<dbReference type="Proteomes" id="UP000076268">
    <property type="component" value="Unassembled WGS sequence"/>
</dbReference>
<protein>
    <recommendedName>
        <fullName evidence="6">TVP38/TMEM64 family membrane protein</fullName>
    </recommendedName>
</protein>
<comment type="subcellular location">
    <subcellularLocation>
        <location evidence="1 6">Cell membrane</location>
        <topology evidence="1 6">Multi-pass membrane protein</topology>
    </subcellularLocation>
</comment>
<keyword evidence="9" id="KW-1185">Reference proteome</keyword>
<name>A0A154BTJ7_ANASB</name>
<feature type="transmembrane region" description="Helical" evidence="6">
    <location>
        <begin position="47"/>
        <end position="65"/>
    </location>
</feature>
<dbReference type="PANTHER" id="PTHR12677">
    <property type="entry name" value="GOLGI APPARATUS MEMBRANE PROTEIN TVP38-RELATED"/>
    <property type="match status" value="1"/>
</dbReference>
<evidence type="ECO:0000259" key="7">
    <source>
        <dbReference type="Pfam" id="PF09335"/>
    </source>
</evidence>
<dbReference type="OrthoDB" id="9812980at2"/>
<evidence type="ECO:0000256" key="5">
    <source>
        <dbReference type="ARBA" id="ARBA00023136"/>
    </source>
</evidence>
<feature type="transmembrane region" description="Helical" evidence="6">
    <location>
        <begin position="198"/>
        <end position="216"/>
    </location>
</feature>
<dbReference type="STRING" id="1794912.AXX12_03585"/>
<comment type="similarity">
    <text evidence="6">Belongs to the TVP38/TMEM64 family.</text>
</comment>